<evidence type="ECO:0000313" key="3">
    <source>
        <dbReference type="Proteomes" id="UP000199608"/>
    </source>
</evidence>
<dbReference type="InterPro" id="IPR036866">
    <property type="entry name" value="RibonucZ/Hydroxyglut_hydro"/>
</dbReference>
<dbReference type="AlphaFoldDB" id="A0A1H2JLG0"/>
<sequence>MKRTKITDKITYVEPDSMANFTSCAGMILLSKQKILIDMNMGTDEIPKLLEQEKPDAAMITHYHLDHSTWTRQVNAYTDAVVFIPEGEEPYLTSTDFVIEHTAGAFGMSKPWTSFVVDFLGYEPLKDYESCSETTSFKDMAPEMVLINTPGHSPSHTSFYFPEDKILFSGDMGLDRFGPWYGWADCSIKKLVESILRLEGMDIELILTSHGGVVKKEIQHAWASGISTILQREKKIIQNLDKGMETDDIIRQGVFFSDKEKVSEPMRSFLYMWDTAMYNHHESLINEGGLIKFFPEILTLSTVPYNLG</sequence>
<accession>A0A1H2JLG0</accession>
<dbReference type="SUPFAM" id="SSF56281">
    <property type="entry name" value="Metallo-hydrolase/oxidoreductase"/>
    <property type="match status" value="1"/>
</dbReference>
<dbReference type="InterPro" id="IPR001279">
    <property type="entry name" value="Metallo-B-lactamas"/>
</dbReference>
<dbReference type="Pfam" id="PF00753">
    <property type="entry name" value="Lactamase_B"/>
    <property type="match status" value="1"/>
</dbReference>
<evidence type="ECO:0000259" key="1">
    <source>
        <dbReference type="SMART" id="SM00849"/>
    </source>
</evidence>
<name>A0A1H2JLG0_9BACT</name>
<protein>
    <submittedName>
        <fullName evidence="2">Glyoxylase, beta-lactamase superfamily II</fullName>
    </submittedName>
</protein>
<reference evidence="3" key="1">
    <citation type="submission" date="2016-10" db="EMBL/GenBank/DDBJ databases">
        <authorList>
            <person name="Varghese N."/>
            <person name="Submissions S."/>
        </authorList>
    </citation>
    <scope>NUCLEOTIDE SEQUENCE [LARGE SCALE GENOMIC DNA]</scope>
    <source>
        <strain evidence="3">DSM 3384</strain>
    </source>
</reference>
<dbReference type="RefSeq" id="WP_092237397.1">
    <property type="nucleotide sequence ID" value="NZ_FNLL01000013.1"/>
</dbReference>
<dbReference type="SMART" id="SM00849">
    <property type="entry name" value="Lactamase_B"/>
    <property type="match status" value="1"/>
</dbReference>
<feature type="domain" description="Metallo-beta-lactamase" evidence="1">
    <location>
        <begin position="23"/>
        <end position="210"/>
    </location>
</feature>
<dbReference type="Gene3D" id="3.60.15.10">
    <property type="entry name" value="Ribonuclease Z/Hydroxyacylglutathione hydrolase-like"/>
    <property type="match status" value="1"/>
</dbReference>
<dbReference type="InterPro" id="IPR050855">
    <property type="entry name" value="NDM-1-like"/>
</dbReference>
<evidence type="ECO:0000313" key="2">
    <source>
        <dbReference type="EMBL" id="SDU57290.1"/>
    </source>
</evidence>
<gene>
    <name evidence="2" type="ORF">SAMN04487931_11383</name>
</gene>
<dbReference type="Proteomes" id="UP000199608">
    <property type="component" value="Unassembled WGS sequence"/>
</dbReference>
<proteinExistence type="predicted"/>
<keyword evidence="3" id="KW-1185">Reference proteome</keyword>
<dbReference type="EMBL" id="FNLL01000013">
    <property type="protein sequence ID" value="SDU57290.1"/>
    <property type="molecule type" value="Genomic_DNA"/>
</dbReference>
<organism evidence="2 3">
    <name type="scientific">Desulfobacula phenolica</name>
    <dbReference type="NCBI Taxonomy" id="90732"/>
    <lineage>
        <taxon>Bacteria</taxon>
        <taxon>Pseudomonadati</taxon>
        <taxon>Thermodesulfobacteriota</taxon>
        <taxon>Desulfobacteria</taxon>
        <taxon>Desulfobacterales</taxon>
        <taxon>Desulfobacteraceae</taxon>
        <taxon>Desulfobacula</taxon>
    </lineage>
</organism>
<dbReference type="PANTHER" id="PTHR42951">
    <property type="entry name" value="METALLO-BETA-LACTAMASE DOMAIN-CONTAINING"/>
    <property type="match status" value="1"/>
</dbReference>